<accession>A0A2T9ZL49</accession>
<dbReference type="InterPro" id="IPR024079">
    <property type="entry name" value="MetalloPept_cat_dom_sf"/>
</dbReference>
<evidence type="ECO:0000256" key="1">
    <source>
        <dbReference type="ARBA" id="ARBA00000436"/>
    </source>
</evidence>
<dbReference type="Pfam" id="PF01432">
    <property type="entry name" value="Peptidase_M3"/>
    <property type="match status" value="1"/>
</dbReference>
<dbReference type="SUPFAM" id="SSF55486">
    <property type="entry name" value="Metalloproteases ('zincins'), catalytic domain"/>
    <property type="match status" value="1"/>
</dbReference>
<comment type="caution">
    <text evidence="14">The sequence shown here is derived from an EMBL/GenBank/DDBJ whole genome shotgun (WGS) entry which is preliminary data.</text>
</comment>
<dbReference type="InterPro" id="IPR045090">
    <property type="entry name" value="Pept_M3A_M3B"/>
</dbReference>
<evidence type="ECO:0000256" key="4">
    <source>
        <dbReference type="ARBA" id="ARBA00012441"/>
    </source>
</evidence>
<dbReference type="GO" id="GO:0006627">
    <property type="term" value="P:protein processing involved in protein targeting to mitochondrion"/>
    <property type="evidence" value="ECO:0007669"/>
    <property type="project" value="TreeGrafter"/>
</dbReference>
<dbReference type="InterPro" id="IPR001567">
    <property type="entry name" value="Pept_M3A_M3B_dom"/>
</dbReference>
<gene>
    <name evidence="14" type="ORF">BB560_000224</name>
</gene>
<keyword evidence="11" id="KW-0496">Mitochondrion</keyword>
<evidence type="ECO:0000256" key="3">
    <source>
        <dbReference type="ARBA" id="ARBA00006040"/>
    </source>
</evidence>
<dbReference type="InterPro" id="IPR024077">
    <property type="entry name" value="Neurolysin/TOP_dom2"/>
</dbReference>
<evidence type="ECO:0000256" key="5">
    <source>
        <dbReference type="ARBA" id="ARBA00022670"/>
    </source>
</evidence>
<keyword evidence="15" id="KW-1185">Reference proteome</keyword>
<dbReference type="OrthoDB" id="17530at2759"/>
<evidence type="ECO:0000313" key="14">
    <source>
        <dbReference type="EMBL" id="PVV05257.1"/>
    </source>
</evidence>
<dbReference type="Gene3D" id="1.10.1370.10">
    <property type="entry name" value="Neurolysin, domain 3"/>
    <property type="match status" value="1"/>
</dbReference>
<protein>
    <recommendedName>
        <fullName evidence="4">mitochondrial intermediate peptidase</fullName>
        <ecNumber evidence="4">3.4.24.59</ecNumber>
    </recommendedName>
</protein>
<comment type="similarity">
    <text evidence="3 12">Belongs to the peptidase M3 family.</text>
</comment>
<evidence type="ECO:0000256" key="9">
    <source>
        <dbReference type="ARBA" id="ARBA00022946"/>
    </source>
</evidence>
<dbReference type="STRING" id="133381.A0A2T9ZL49"/>
<evidence type="ECO:0000256" key="11">
    <source>
        <dbReference type="ARBA" id="ARBA00023128"/>
    </source>
</evidence>
<reference evidence="14 15" key="1">
    <citation type="journal article" date="2018" name="MBio">
        <title>Comparative Genomics Reveals the Core Gene Toolbox for the Fungus-Insect Symbiosis.</title>
        <authorList>
            <person name="Wang Y."/>
            <person name="Stata M."/>
            <person name="Wang W."/>
            <person name="Stajich J.E."/>
            <person name="White M.M."/>
            <person name="Moncalvo J.M."/>
        </authorList>
    </citation>
    <scope>NUCLEOTIDE SEQUENCE [LARGE SCALE GENOMIC DNA]</scope>
    <source>
        <strain evidence="14 15">SC-DP-2</strain>
    </source>
</reference>
<evidence type="ECO:0000256" key="2">
    <source>
        <dbReference type="ARBA" id="ARBA00004305"/>
    </source>
</evidence>
<keyword evidence="5 12" id="KW-0645">Protease</keyword>
<dbReference type="PANTHER" id="PTHR11804:SF79">
    <property type="entry name" value="MITOCHONDRIAL INTERMEDIATE PEPTIDASE"/>
    <property type="match status" value="1"/>
</dbReference>
<dbReference type="Proteomes" id="UP000245609">
    <property type="component" value="Unassembled WGS sequence"/>
</dbReference>
<comment type="subcellular location">
    <subcellularLocation>
        <location evidence="2">Mitochondrion matrix</location>
    </subcellularLocation>
</comment>
<dbReference type="PANTHER" id="PTHR11804">
    <property type="entry name" value="PROTEASE M3 THIMET OLIGOPEPTIDASE-RELATED"/>
    <property type="match status" value="1"/>
</dbReference>
<dbReference type="EC" id="3.4.24.59" evidence="4"/>
<dbReference type="EMBL" id="MBFS01000021">
    <property type="protein sequence ID" value="PVV05257.1"/>
    <property type="molecule type" value="Genomic_DNA"/>
</dbReference>
<evidence type="ECO:0000256" key="6">
    <source>
        <dbReference type="ARBA" id="ARBA00022723"/>
    </source>
</evidence>
<evidence type="ECO:0000313" key="15">
    <source>
        <dbReference type="Proteomes" id="UP000245609"/>
    </source>
</evidence>
<dbReference type="GO" id="GO:0004222">
    <property type="term" value="F:metalloendopeptidase activity"/>
    <property type="evidence" value="ECO:0007669"/>
    <property type="project" value="UniProtKB-EC"/>
</dbReference>
<proteinExistence type="inferred from homology"/>
<dbReference type="GO" id="GO:0005759">
    <property type="term" value="C:mitochondrial matrix"/>
    <property type="evidence" value="ECO:0007669"/>
    <property type="project" value="UniProtKB-SubCell"/>
</dbReference>
<name>A0A2T9ZL49_9FUNG</name>
<keyword evidence="10 12" id="KW-0482">Metalloprotease</keyword>
<dbReference type="GO" id="GO:0046872">
    <property type="term" value="F:metal ion binding"/>
    <property type="evidence" value="ECO:0007669"/>
    <property type="project" value="UniProtKB-UniRule"/>
</dbReference>
<keyword evidence="9" id="KW-0809">Transit peptide</keyword>
<dbReference type="AlphaFoldDB" id="A0A2T9ZL49"/>
<dbReference type="CDD" id="cd06457">
    <property type="entry name" value="M3A_MIP"/>
    <property type="match status" value="1"/>
</dbReference>
<keyword evidence="7 12" id="KW-0378">Hydrolase</keyword>
<evidence type="ECO:0000256" key="8">
    <source>
        <dbReference type="ARBA" id="ARBA00022833"/>
    </source>
</evidence>
<evidence type="ECO:0000256" key="12">
    <source>
        <dbReference type="RuleBase" id="RU003435"/>
    </source>
</evidence>
<evidence type="ECO:0000256" key="10">
    <source>
        <dbReference type="ARBA" id="ARBA00023049"/>
    </source>
</evidence>
<dbReference type="Gene3D" id="3.40.390.10">
    <property type="entry name" value="Collagenase (Catalytic Domain)"/>
    <property type="match status" value="1"/>
</dbReference>
<comment type="catalytic activity">
    <reaction evidence="1">
        <text>Release of an N-terminal octapeptide as second stage of processing of some proteins imported into the mitochondrion.</text>
        <dbReference type="EC" id="3.4.24.59"/>
    </reaction>
</comment>
<evidence type="ECO:0000256" key="7">
    <source>
        <dbReference type="ARBA" id="ARBA00022801"/>
    </source>
</evidence>
<dbReference type="GO" id="GO:0006518">
    <property type="term" value="P:peptide metabolic process"/>
    <property type="evidence" value="ECO:0007669"/>
    <property type="project" value="TreeGrafter"/>
</dbReference>
<comment type="cofactor">
    <cofactor evidence="12">
        <name>Zn(2+)</name>
        <dbReference type="ChEBI" id="CHEBI:29105"/>
    </cofactor>
    <text evidence="12">Binds 1 zinc ion.</text>
</comment>
<keyword evidence="6 12" id="KW-0479">Metal-binding</keyword>
<evidence type="ECO:0000259" key="13">
    <source>
        <dbReference type="Pfam" id="PF01432"/>
    </source>
</evidence>
<dbReference type="InterPro" id="IPR033851">
    <property type="entry name" value="M3A_MIP"/>
</dbReference>
<feature type="domain" description="Peptidase M3A/M3B catalytic" evidence="13">
    <location>
        <begin position="108"/>
        <end position="615"/>
    </location>
</feature>
<keyword evidence="8 12" id="KW-0862">Zinc</keyword>
<organism evidence="14 15">
    <name type="scientific">Smittium megazygosporum</name>
    <dbReference type="NCBI Taxonomy" id="133381"/>
    <lineage>
        <taxon>Eukaryota</taxon>
        <taxon>Fungi</taxon>
        <taxon>Fungi incertae sedis</taxon>
        <taxon>Zoopagomycota</taxon>
        <taxon>Kickxellomycotina</taxon>
        <taxon>Harpellomycetes</taxon>
        <taxon>Harpellales</taxon>
        <taxon>Legeriomycetaceae</taxon>
        <taxon>Smittium</taxon>
    </lineage>
</organism>
<sequence length="645" mass="72775">MNGTERRVGALFLEDFEKSGINLGPESQKNFILLNNKINSLSRKFIKGQQDSIFEPIDSAPIDIPVSKLYNLDSQLCSFILDSSTKYKSNQGDMLRLNLSRYIGQHILRNSPFEDLRKKVYMSLNKENSSLQSTLEDILFTRHKVANLVGFSSYSVLALKDKMAKSPKNVESFLSSLAKQESLRWDAYTKQLLQIQKCLDAKGFNSNTLSSDTLQLWNRDFLIYKNQQSYSTSIDFRPYFSLGRVFMGISRLLTNLYGVHLESVEPSPGEIWDPSVKKLEVRTDSGLLLGIIYCDLLERFGKSPIGAAHFNVKCSRRVDDDFFQNSYSYTNGPIMHTTNKKVHQLPVVVLVCSFKKSTDNNLTLLNFDEVETLFHEMGHAIHSMLGGTDFQNISGTRCPMDFVELPSILMEKFASSYPVLRMFAKNYITGSPIDKGDFKKYIEAKNSTAIYDTHSQIFMSILDLRLHSNFNGEFDPASTGNPYSGFSTNTLRSLHSDPVFGSVSGNIFPYVHGTNWLPKFTHLIGYGSSYYAYLFDRVLAGIVFNSLFSKVLQNIHQEKVDDNTIVDFKSANSSPKSTYLGDDFRQAGEAYKNEILKWGGGRDPWVSLAKLLSHCEHEIGSTNIETLSKGNEKAMDIVGSWGLSP</sequence>